<accession>A0ABR1TBC6</accession>
<evidence type="ECO:0000256" key="2">
    <source>
        <dbReference type="ARBA" id="ARBA00023002"/>
    </source>
</evidence>
<name>A0ABR1TBC6_9PEZI</name>
<protein>
    <recommendedName>
        <fullName evidence="5">NAD(P)-binding protein</fullName>
    </recommendedName>
</protein>
<organism evidence="3 4">
    <name type="scientific">Apiospora phragmitis</name>
    <dbReference type="NCBI Taxonomy" id="2905665"/>
    <lineage>
        <taxon>Eukaryota</taxon>
        <taxon>Fungi</taxon>
        <taxon>Dikarya</taxon>
        <taxon>Ascomycota</taxon>
        <taxon>Pezizomycotina</taxon>
        <taxon>Sordariomycetes</taxon>
        <taxon>Xylariomycetidae</taxon>
        <taxon>Amphisphaeriales</taxon>
        <taxon>Apiosporaceae</taxon>
        <taxon>Apiospora</taxon>
    </lineage>
</organism>
<dbReference type="PANTHER" id="PTHR42760:SF37">
    <property type="entry name" value="CLAVALDEHYDE DEHYDROGENASE"/>
    <property type="match status" value="1"/>
</dbReference>
<dbReference type="InterPro" id="IPR002347">
    <property type="entry name" value="SDR_fam"/>
</dbReference>
<dbReference type="Gene3D" id="3.40.50.720">
    <property type="entry name" value="NAD(P)-binding Rossmann-like Domain"/>
    <property type="match status" value="1"/>
</dbReference>
<evidence type="ECO:0000256" key="1">
    <source>
        <dbReference type="ARBA" id="ARBA00006484"/>
    </source>
</evidence>
<reference evidence="3 4" key="1">
    <citation type="submission" date="2023-01" db="EMBL/GenBank/DDBJ databases">
        <title>Analysis of 21 Apiospora genomes using comparative genomics revels a genus with tremendous synthesis potential of carbohydrate active enzymes and secondary metabolites.</title>
        <authorList>
            <person name="Sorensen T."/>
        </authorList>
    </citation>
    <scope>NUCLEOTIDE SEQUENCE [LARGE SCALE GENOMIC DNA]</scope>
    <source>
        <strain evidence="3 4">CBS 135458</strain>
    </source>
</reference>
<dbReference type="PRINTS" id="PR00081">
    <property type="entry name" value="GDHRDH"/>
</dbReference>
<dbReference type="PANTHER" id="PTHR42760">
    <property type="entry name" value="SHORT-CHAIN DEHYDROGENASES/REDUCTASES FAMILY MEMBER"/>
    <property type="match status" value="1"/>
</dbReference>
<proteinExistence type="inferred from homology"/>
<evidence type="ECO:0000313" key="3">
    <source>
        <dbReference type="EMBL" id="KAK8043921.1"/>
    </source>
</evidence>
<evidence type="ECO:0008006" key="5">
    <source>
        <dbReference type="Google" id="ProtNLM"/>
    </source>
</evidence>
<dbReference type="EMBL" id="JAQQWL010000012">
    <property type="protein sequence ID" value="KAK8043921.1"/>
    <property type="molecule type" value="Genomic_DNA"/>
</dbReference>
<keyword evidence="2" id="KW-0560">Oxidoreductase</keyword>
<evidence type="ECO:0000313" key="4">
    <source>
        <dbReference type="Proteomes" id="UP001480595"/>
    </source>
</evidence>
<dbReference type="RefSeq" id="XP_066710316.1">
    <property type="nucleotide sequence ID" value="XM_066864168.1"/>
</dbReference>
<sequence>MDFWKSKPRKFFRTALTFTPTVHGDVYPSIDPSNPGLSLSGKGIAPAFVKAGVKGLVLVARGAEGLKETESQIRNISSAVDFVSVPTDISDAGAVDVLFQTIATKFGHADIVVNNAGVNINHGPLIGDQDPDLWWRNFEINVKGQFLMTRKFLHQVPVGAIASIIDITTAGAWPVIPESSGYFPPKLSALQMTPFVAESYPHVTAVAVHPGMFDTDIVPEEARDIHEYCDMEAPELVGGFVVWLSHPLAHFLTGRFVSAQWDVDELLGRKDEIVSTWRKLQLDMTGPFGMKQFSPPKAVE</sequence>
<comment type="similarity">
    <text evidence="1">Belongs to the short-chain dehydrogenases/reductases (SDR) family.</text>
</comment>
<dbReference type="InterPro" id="IPR036291">
    <property type="entry name" value="NAD(P)-bd_dom_sf"/>
</dbReference>
<keyword evidence="4" id="KW-1185">Reference proteome</keyword>
<dbReference type="SUPFAM" id="SSF51735">
    <property type="entry name" value="NAD(P)-binding Rossmann-fold domains"/>
    <property type="match status" value="1"/>
</dbReference>
<dbReference type="CDD" id="cd05233">
    <property type="entry name" value="SDR_c"/>
    <property type="match status" value="1"/>
</dbReference>
<comment type="caution">
    <text evidence="3">The sequence shown here is derived from an EMBL/GenBank/DDBJ whole genome shotgun (WGS) entry which is preliminary data.</text>
</comment>
<dbReference type="Proteomes" id="UP001480595">
    <property type="component" value="Unassembled WGS sequence"/>
</dbReference>
<gene>
    <name evidence="3" type="ORF">PG994_012759</name>
</gene>
<dbReference type="GeneID" id="92097231"/>
<dbReference type="Pfam" id="PF00106">
    <property type="entry name" value="adh_short"/>
    <property type="match status" value="1"/>
</dbReference>